<feature type="region of interest" description="Disordered" evidence="1">
    <location>
        <begin position="52"/>
        <end position="75"/>
    </location>
</feature>
<dbReference type="OrthoDB" id="189994at2759"/>
<feature type="transmembrane region" description="Helical" evidence="2">
    <location>
        <begin position="404"/>
        <end position="422"/>
    </location>
</feature>
<dbReference type="InterPro" id="IPR050623">
    <property type="entry name" value="Glucan_succinyl_AcylTrfase"/>
</dbReference>
<feature type="transmembrane region" description="Helical" evidence="2">
    <location>
        <begin position="496"/>
        <end position="519"/>
    </location>
</feature>
<name>A0A5B8MMN2_9CHLO</name>
<feature type="transmembrane region" description="Helical" evidence="2">
    <location>
        <begin position="163"/>
        <end position="191"/>
    </location>
</feature>
<evidence type="ECO:0000256" key="2">
    <source>
        <dbReference type="SAM" id="Phobius"/>
    </source>
</evidence>
<sequence>MIAVAIWRLEDAKKKDDSAEINSCRFMAGNHFFLGALGMICSLPWPREKVEEEGKVAKNPEPAKASEEAKPEEVTTGKAIENGAAVEQAIEIEPHKPPKKRNTVYLTNLKMFLTVIVVVFHVSGYWSKAGYNLLFLGELPWGKGPDFFNTNAVADEGGVALRAFLAIAVFFEWLTQSYFMAAFFMISAFFCPKSYNRKGFKPYVVDKLVRLGGPYVLYCLILGPVNEAIATAHISHVNGQKQEFEWVYQRGVTWFILWLLNLSVVYALYELVKRRLFPKLKLTIPMPHPLILSPCVGVICGYIMWASCKVWRVHQQGYSEFGGMALWEYGMGTHIPFFVFGIFAGCNDWLPKLEEMKMWVAWVLRLYTLALVAYFFCGYSDLTIPLRLKIERGHQAETWTNLETQFAVSMTLVWIQLFYQYFNKSPQSKIARSAGIAAYGVYITHVPVMMWYAIIYVEILRASGLEVRYSEKHFQMIYQVDEGSYLGDYRIVQGGYVWAGFISMNIFVNLICWPGSFYMRKLPILNRML</sequence>
<feature type="compositionally biased region" description="Basic and acidic residues" evidence="1">
    <location>
        <begin position="64"/>
        <end position="75"/>
    </location>
</feature>
<proteinExistence type="predicted"/>
<dbReference type="AlphaFoldDB" id="A0A5B8MMN2"/>
<keyword evidence="2" id="KW-0812">Transmembrane</keyword>
<dbReference type="Proteomes" id="UP000316726">
    <property type="component" value="Chromosome 5"/>
</dbReference>
<dbReference type="PANTHER" id="PTHR36927:SF4">
    <property type="entry name" value="BLR5718 PROTEIN"/>
    <property type="match status" value="1"/>
</dbReference>
<evidence type="ECO:0000259" key="3">
    <source>
        <dbReference type="Pfam" id="PF01757"/>
    </source>
</evidence>
<dbReference type="PANTHER" id="PTHR36927">
    <property type="entry name" value="BLR4337 PROTEIN"/>
    <property type="match status" value="1"/>
</dbReference>
<dbReference type="Pfam" id="PF01757">
    <property type="entry name" value="Acyl_transf_3"/>
    <property type="match status" value="1"/>
</dbReference>
<dbReference type="InterPro" id="IPR002656">
    <property type="entry name" value="Acyl_transf_3_dom"/>
</dbReference>
<dbReference type="GO" id="GO:0016747">
    <property type="term" value="F:acyltransferase activity, transferring groups other than amino-acyl groups"/>
    <property type="evidence" value="ECO:0007669"/>
    <property type="project" value="InterPro"/>
</dbReference>
<evidence type="ECO:0000256" key="1">
    <source>
        <dbReference type="SAM" id="MobiDB-lite"/>
    </source>
</evidence>
<reference evidence="4 5" key="1">
    <citation type="submission" date="2018-07" db="EMBL/GenBank/DDBJ databases">
        <title>The complete nuclear genome of the prasinophyte Chloropicon primus (CCMP1205).</title>
        <authorList>
            <person name="Pombert J.-F."/>
            <person name="Otis C."/>
            <person name="Turmel M."/>
            <person name="Lemieux C."/>
        </authorList>
    </citation>
    <scope>NUCLEOTIDE SEQUENCE [LARGE SCALE GENOMIC DNA]</scope>
    <source>
        <strain evidence="4 5">CCMP1205</strain>
    </source>
</reference>
<keyword evidence="2" id="KW-0472">Membrane</keyword>
<dbReference type="EMBL" id="CP031038">
    <property type="protein sequence ID" value="QDZ21304.1"/>
    <property type="molecule type" value="Genomic_DNA"/>
</dbReference>
<feature type="transmembrane region" description="Helical" evidence="2">
    <location>
        <begin position="362"/>
        <end position="384"/>
    </location>
</feature>
<protein>
    <recommendedName>
        <fullName evidence="3">Acyltransferase 3 domain-containing protein</fullName>
    </recommendedName>
</protein>
<feature type="transmembrane region" description="Helical" evidence="2">
    <location>
        <begin position="327"/>
        <end position="350"/>
    </location>
</feature>
<feature type="transmembrane region" description="Helical" evidence="2">
    <location>
        <begin position="212"/>
        <end position="232"/>
    </location>
</feature>
<feature type="domain" description="Acyltransferase 3" evidence="3">
    <location>
        <begin position="105"/>
        <end position="453"/>
    </location>
</feature>
<evidence type="ECO:0000313" key="5">
    <source>
        <dbReference type="Proteomes" id="UP000316726"/>
    </source>
</evidence>
<feature type="transmembrane region" description="Helical" evidence="2">
    <location>
        <begin position="290"/>
        <end position="307"/>
    </location>
</feature>
<gene>
    <name evidence="4" type="ORF">A3770_05p38220</name>
</gene>
<organism evidence="4 5">
    <name type="scientific">Chloropicon primus</name>
    <dbReference type="NCBI Taxonomy" id="1764295"/>
    <lineage>
        <taxon>Eukaryota</taxon>
        <taxon>Viridiplantae</taxon>
        <taxon>Chlorophyta</taxon>
        <taxon>Chloropicophyceae</taxon>
        <taxon>Chloropicales</taxon>
        <taxon>Chloropicaceae</taxon>
        <taxon>Chloropicon</taxon>
    </lineage>
</organism>
<feature type="transmembrane region" description="Helical" evidence="2">
    <location>
        <begin position="434"/>
        <end position="455"/>
    </location>
</feature>
<feature type="transmembrane region" description="Helical" evidence="2">
    <location>
        <begin position="105"/>
        <end position="126"/>
    </location>
</feature>
<keyword evidence="5" id="KW-1185">Reference proteome</keyword>
<keyword evidence="2" id="KW-1133">Transmembrane helix</keyword>
<evidence type="ECO:0000313" key="4">
    <source>
        <dbReference type="EMBL" id="QDZ21304.1"/>
    </source>
</evidence>
<feature type="transmembrane region" description="Helical" evidence="2">
    <location>
        <begin position="252"/>
        <end position="269"/>
    </location>
</feature>
<accession>A0A5B8MMN2</accession>